<feature type="transmembrane region" description="Helical" evidence="5">
    <location>
        <begin position="127"/>
        <end position="150"/>
    </location>
</feature>
<dbReference type="STRING" id="571933.SAMN05216362_12921"/>
<organism evidence="6 7">
    <name type="scientific">Piscibacillus halophilus</name>
    <dbReference type="NCBI Taxonomy" id="571933"/>
    <lineage>
        <taxon>Bacteria</taxon>
        <taxon>Bacillati</taxon>
        <taxon>Bacillota</taxon>
        <taxon>Bacilli</taxon>
        <taxon>Bacillales</taxon>
        <taxon>Bacillaceae</taxon>
        <taxon>Piscibacillus</taxon>
    </lineage>
</organism>
<dbReference type="GO" id="GO:0016020">
    <property type="term" value="C:membrane"/>
    <property type="evidence" value="ECO:0007669"/>
    <property type="project" value="UniProtKB-SubCell"/>
</dbReference>
<feature type="transmembrane region" description="Helical" evidence="5">
    <location>
        <begin position="31"/>
        <end position="52"/>
    </location>
</feature>
<proteinExistence type="predicted"/>
<dbReference type="InterPro" id="IPR003825">
    <property type="entry name" value="Colicin-V_CvpA"/>
</dbReference>
<feature type="transmembrane region" description="Helical" evidence="5">
    <location>
        <begin position="9"/>
        <end position="25"/>
    </location>
</feature>
<dbReference type="AlphaFoldDB" id="A0A1H9JA14"/>
<accession>A0A1H9JA14</accession>
<reference evidence="6 7" key="1">
    <citation type="submission" date="2016-10" db="EMBL/GenBank/DDBJ databases">
        <authorList>
            <person name="de Groot N.N."/>
        </authorList>
    </citation>
    <scope>NUCLEOTIDE SEQUENCE [LARGE SCALE GENOMIC DNA]</scope>
    <source>
        <strain evidence="6 7">DSM 21633</strain>
    </source>
</reference>
<name>A0A1H9JA14_9BACI</name>
<evidence type="ECO:0000256" key="4">
    <source>
        <dbReference type="ARBA" id="ARBA00023136"/>
    </source>
</evidence>
<keyword evidence="3 5" id="KW-1133">Transmembrane helix</keyword>
<evidence type="ECO:0000256" key="3">
    <source>
        <dbReference type="ARBA" id="ARBA00022989"/>
    </source>
</evidence>
<dbReference type="PANTHER" id="PTHR37306">
    <property type="entry name" value="COLICIN V PRODUCTION PROTEIN"/>
    <property type="match status" value="1"/>
</dbReference>
<dbReference type="Pfam" id="PF02674">
    <property type="entry name" value="Colicin_V"/>
    <property type="match status" value="1"/>
</dbReference>
<keyword evidence="2 5" id="KW-0812">Transmembrane</keyword>
<evidence type="ECO:0000256" key="2">
    <source>
        <dbReference type="ARBA" id="ARBA00022692"/>
    </source>
</evidence>
<comment type="subcellular location">
    <subcellularLocation>
        <location evidence="1">Membrane</location>
        <topology evidence="1">Multi-pass membrane protein</topology>
    </subcellularLocation>
</comment>
<evidence type="ECO:0000313" key="7">
    <source>
        <dbReference type="Proteomes" id="UP000199427"/>
    </source>
</evidence>
<sequence>MKGRKTDEKMVSLIIFILLIIGFLIGLKRGFILQILHLTGFVVAFIIAILYFRELAAKLELWIPYPVLSEDSFWGELFNSVDLEQAFYNGIAFFVIFLIVKIIMQIIANLLDFVAHLPVLNSVNNLLGAILGFLEMYVILFVVLFFASLVPVETVQNLINDSALATFIIEKTPVFSEQLKDKWFTTVN</sequence>
<dbReference type="GO" id="GO:0009403">
    <property type="term" value="P:toxin biosynthetic process"/>
    <property type="evidence" value="ECO:0007669"/>
    <property type="project" value="InterPro"/>
</dbReference>
<dbReference type="PANTHER" id="PTHR37306:SF1">
    <property type="entry name" value="COLICIN V PRODUCTION PROTEIN"/>
    <property type="match status" value="1"/>
</dbReference>
<protein>
    <submittedName>
        <fullName evidence="6">Uncharacterized membrane protein, required for colicin V production</fullName>
    </submittedName>
</protein>
<evidence type="ECO:0000313" key="6">
    <source>
        <dbReference type="EMBL" id="SEQ83435.1"/>
    </source>
</evidence>
<feature type="transmembrane region" description="Helical" evidence="5">
    <location>
        <begin position="86"/>
        <end position="107"/>
    </location>
</feature>
<gene>
    <name evidence="6" type="ORF">SAMN05216362_12921</name>
</gene>
<keyword evidence="7" id="KW-1185">Reference proteome</keyword>
<keyword evidence="4 5" id="KW-0472">Membrane</keyword>
<evidence type="ECO:0000256" key="5">
    <source>
        <dbReference type="SAM" id="Phobius"/>
    </source>
</evidence>
<dbReference type="EMBL" id="FOES01000029">
    <property type="protein sequence ID" value="SEQ83435.1"/>
    <property type="molecule type" value="Genomic_DNA"/>
</dbReference>
<dbReference type="Proteomes" id="UP000199427">
    <property type="component" value="Unassembled WGS sequence"/>
</dbReference>
<evidence type="ECO:0000256" key="1">
    <source>
        <dbReference type="ARBA" id="ARBA00004141"/>
    </source>
</evidence>